<dbReference type="InterPro" id="IPR038408">
    <property type="entry name" value="GNK2_sf"/>
</dbReference>
<dbReference type="Pfam" id="PF07714">
    <property type="entry name" value="PK_Tyr_Ser-Thr"/>
    <property type="match status" value="1"/>
</dbReference>
<evidence type="ECO:0000256" key="2">
    <source>
        <dbReference type="ARBA" id="ARBA00022737"/>
    </source>
</evidence>
<feature type="domain" description="Gnk2-homologous" evidence="4">
    <location>
        <begin position="190"/>
        <end position="286"/>
    </location>
</feature>
<organism evidence="5 6">
    <name type="scientific">Phaseolus coccineus</name>
    <name type="common">Scarlet runner bean</name>
    <name type="synonym">Phaseolus multiflorus</name>
    <dbReference type="NCBI Taxonomy" id="3886"/>
    <lineage>
        <taxon>Eukaryota</taxon>
        <taxon>Viridiplantae</taxon>
        <taxon>Streptophyta</taxon>
        <taxon>Embryophyta</taxon>
        <taxon>Tracheophyta</taxon>
        <taxon>Spermatophyta</taxon>
        <taxon>Magnoliopsida</taxon>
        <taxon>eudicotyledons</taxon>
        <taxon>Gunneridae</taxon>
        <taxon>Pentapetalae</taxon>
        <taxon>rosids</taxon>
        <taxon>fabids</taxon>
        <taxon>Fabales</taxon>
        <taxon>Fabaceae</taxon>
        <taxon>Papilionoideae</taxon>
        <taxon>50 kb inversion clade</taxon>
        <taxon>NPAAA clade</taxon>
        <taxon>indigoferoid/millettioid clade</taxon>
        <taxon>Phaseoleae</taxon>
        <taxon>Phaseolus</taxon>
    </lineage>
</organism>
<dbReference type="InterPro" id="IPR011009">
    <property type="entry name" value="Kinase-like_dom_sf"/>
</dbReference>
<evidence type="ECO:0000313" key="6">
    <source>
        <dbReference type="Proteomes" id="UP001374584"/>
    </source>
</evidence>
<feature type="chain" id="PRO_5042932295" description="Gnk2-homologous domain-containing protein" evidence="3">
    <location>
        <begin position="24"/>
        <end position="512"/>
    </location>
</feature>
<keyword evidence="6" id="KW-1185">Reference proteome</keyword>
<dbReference type="EMBL" id="JAYMYR010000113">
    <property type="protein sequence ID" value="KAK7325622.1"/>
    <property type="molecule type" value="Genomic_DNA"/>
</dbReference>
<evidence type="ECO:0000259" key="4">
    <source>
        <dbReference type="PROSITE" id="PS51473"/>
    </source>
</evidence>
<dbReference type="Gene3D" id="1.10.510.10">
    <property type="entry name" value="Transferase(Phosphotransferase) domain 1"/>
    <property type="match status" value="1"/>
</dbReference>
<accession>A0AAN9Q883</accession>
<evidence type="ECO:0000313" key="5">
    <source>
        <dbReference type="EMBL" id="KAK7325622.1"/>
    </source>
</evidence>
<reference evidence="5 6" key="1">
    <citation type="submission" date="2024-01" db="EMBL/GenBank/DDBJ databases">
        <title>The genomes of 5 underutilized Papilionoideae crops provide insights into root nodulation and disease resistanc.</title>
        <authorList>
            <person name="Jiang F."/>
        </authorList>
    </citation>
    <scope>NUCLEOTIDE SEQUENCE [LARGE SCALE GENOMIC DNA]</scope>
    <source>
        <strain evidence="5">JINMINGXINNONG_FW02</strain>
        <tissue evidence="5">Leaves</tissue>
    </source>
</reference>
<name>A0AAN9Q883_PHACN</name>
<protein>
    <recommendedName>
        <fullName evidence="4">Gnk2-homologous domain-containing protein</fullName>
    </recommendedName>
</protein>
<feature type="domain" description="Gnk2-homologous" evidence="4">
    <location>
        <begin position="292"/>
        <end position="400"/>
    </location>
</feature>
<dbReference type="CDD" id="cd23509">
    <property type="entry name" value="Gnk2-like"/>
    <property type="match status" value="3"/>
</dbReference>
<keyword evidence="1 3" id="KW-0732">Signal</keyword>
<feature type="domain" description="Gnk2-homologous" evidence="4">
    <location>
        <begin position="27"/>
        <end position="137"/>
    </location>
</feature>
<keyword evidence="2" id="KW-0677">Repeat</keyword>
<evidence type="ECO:0000256" key="3">
    <source>
        <dbReference type="SAM" id="SignalP"/>
    </source>
</evidence>
<dbReference type="SUPFAM" id="SSF56112">
    <property type="entry name" value="Protein kinase-like (PK-like)"/>
    <property type="match status" value="1"/>
</dbReference>
<comment type="caution">
    <text evidence="5">The sequence shown here is derived from an EMBL/GenBank/DDBJ whole genome shotgun (WGS) entry which is preliminary data.</text>
</comment>
<dbReference type="PANTHER" id="PTHR32099:SF110">
    <property type="entry name" value="CYSTEINE-RICH RECEPTOR-KINASE-LIKE PROTEIN"/>
    <property type="match status" value="1"/>
</dbReference>
<sequence>MASFNLVHIFTLLSFINFVTTEAQFGNDFSGQNCSGNQTTPNSTFRSNVRTLLSYLSSNATANKQFYNTTVIGTTHSNTVYGMFFCSGDVPPQLCSECVANATNAIFSDPHSYPNCSLSTDVVIGEPKQKNFSSLLLKKSKEAVDEAAKSPIGVKKYATREARVSGFQTLYCQAQCTPDLSPQDCTKCLNSLVRPAEDNICLPRFFYFSCSLRTVFTYLSSHSTTKPRSFSTTVDTVSGLFMCRGDLSPDLCRLYATKRIASECRSSKEAIIWYKNCLLRYSNDPFPSTPETSPTYHRFNIKDTSDPDLHQRFFTWTLAKALFDAQRGALFKNYGTKEAKLNDHQSLYTLAQCTPNIDGFSCQSCLDKIFKTEIPWCCLESPVGKVFYPSCYMMFGLSPVNSTDHQNESKSIVTVGHESVSLKGLQFELNIIKTANESFTSGYMSPEYAMFGQFSEKSDDFSFGIMVLEIITGKRNVNVYESQNKSQYESHTIMEGFVGYVYDVLFTFSIKI</sequence>
<dbReference type="Gene3D" id="3.30.430.20">
    <property type="entry name" value="Gnk2 domain, C-X8-C-X2-C motif"/>
    <property type="match status" value="3"/>
</dbReference>
<dbReference type="InterPro" id="IPR001245">
    <property type="entry name" value="Ser-Thr/Tyr_kinase_cat_dom"/>
</dbReference>
<dbReference type="PROSITE" id="PS51473">
    <property type="entry name" value="GNK2"/>
    <property type="match status" value="3"/>
</dbReference>
<proteinExistence type="predicted"/>
<dbReference type="PANTHER" id="PTHR32099">
    <property type="entry name" value="CYSTEINE-RICH REPEAT SECRETORY PROTEIN"/>
    <property type="match status" value="1"/>
</dbReference>
<evidence type="ECO:0000256" key="1">
    <source>
        <dbReference type="ARBA" id="ARBA00022729"/>
    </source>
</evidence>
<feature type="signal peptide" evidence="3">
    <location>
        <begin position="1"/>
        <end position="23"/>
    </location>
</feature>
<dbReference type="GO" id="GO:0004672">
    <property type="term" value="F:protein kinase activity"/>
    <property type="evidence" value="ECO:0007669"/>
    <property type="project" value="InterPro"/>
</dbReference>
<gene>
    <name evidence="5" type="ORF">VNO80_34085</name>
</gene>
<dbReference type="InterPro" id="IPR002902">
    <property type="entry name" value="GNK2"/>
</dbReference>
<dbReference type="Pfam" id="PF01657">
    <property type="entry name" value="Stress-antifung"/>
    <property type="match status" value="3"/>
</dbReference>
<dbReference type="AlphaFoldDB" id="A0AAN9Q883"/>
<dbReference type="Proteomes" id="UP001374584">
    <property type="component" value="Unassembled WGS sequence"/>
</dbReference>